<name>A0A6N2NB33_SALVM</name>
<feature type="signal peptide" evidence="3">
    <location>
        <begin position="1"/>
        <end position="32"/>
    </location>
</feature>
<sequence length="253" mass="27103">MNMCEKSLFLRAKPTIILFLILLSASSAIVVAARTSSFTPTEMVGSSSTYVTLSNPPIQPSGPYPCSHLPGDMPCKPPNMCKKPLFLGSKATMLLLLLILAASATLVIATRPSSLLTRKPKFGASRMYFPQSNRPIQPSDPNPCSYLASTGQCKPPKAKAIFHLFLILILVAGANLVVAARPPGPMNRKPKFGSSTTRFPESKGPVEPSARPPGPMNRKPKFGSSTTRFPERKTPVEPSGPNNCSYIPGPGHC</sequence>
<accession>A0A6N2NB33</accession>
<feature type="transmembrane region" description="Helical" evidence="2">
    <location>
        <begin position="160"/>
        <end position="180"/>
    </location>
</feature>
<protein>
    <recommendedName>
        <fullName evidence="5">Transmembrane protein</fullName>
    </recommendedName>
</protein>
<proteinExistence type="predicted"/>
<dbReference type="PANTHER" id="PTHR33592:SF10">
    <property type="entry name" value="TRANSMEMBRANE PROTEIN"/>
    <property type="match status" value="1"/>
</dbReference>
<feature type="region of interest" description="Disordered" evidence="1">
    <location>
        <begin position="183"/>
        <end position="253"/>
    </location>
</feature>
<feature type="transmembrane region" description="Helical" evidence="2">
    <location>
        <begin position="91"/>
        <end position="109"/>
    </location>
</feature>
<dbReference type="AlphaFoldDB" id="A0A6N2NB33"/>
<keyword evidence="2" id="KW-1133">Transmembrane helix</keyword>
<keyword evidence="2" id="KW-0472">Membrane</keyword>
<evidence type="ECO:0000256" key="2">
    <source>
        <dbReference type="SAM" id="Phobius"/>
    </source>
</evidence>
<keyword evidence="2" id="KW-0812">Transmembrane</keyword>
<feature type="chain" id="PRO_5026780858" description="Transmembrane protein" evidence="3">
    <location>
        <begin position="33"/>
        <end position="253"/>
    </location>
</feature>
<evidence type="ECO:0000256" key="3">
    <source>
        <dbReference type="SAM" id="SignalP"/>
    </source>
</evidence>
<evidence type="ECO:0000256" key="1">
    <source>
        <dbReference type="SAM" id="MobiDB-lite"/>
    </source>
</evidence>
<evidence type="ECO:0000313" key="4">
    <source>
        <dbReference type="EMBL" id="VFU63191.1"/>
    </source>
</evidence>
<reference evidence="4" key="1">
    <citation type="submission" date="2019-03" db="EMBL/GenBank/DDBJ databases">
        <authorList>
            <person name="Mank J."/>
            <person name="Almeida P."/>
        </authorList>
    </citation>
    <scope>NUCLEOTIDE SEQUENCE</scope>
    <source>
        <strain evidence="4">78183</strain>
    </source>
</reference>
<keyword evidence="3" id="KW-0732">Signal</keyword>
<gene>
    <name evidence="4" type="ORF">SVIM_LOCUS480940</name>
</gene>
<dbReference type="PANTHER" id="PTHR33592">
    <property type="entry name" value="TRANSMEMBRANE PROTEIN"/>
    <property type="match status" value="1"/>
</dbReference>
<organism evidence="4">
    <name type="scientific">Salix viminalis</name>
    <name type="common">Common osier</name>
    <name type="synonym">Basket willow</name>
    <dbReference type="NCBI Taxonomy" id="40686"/>
    <lineage>
        <taxon>Eukaryota</taxon>
        <taxon>Viridiplantae</taxon>
        <taxon>Streptophyta</taxon>
        <taxon>Embryophyta</taxon>
        <taxon>Tracheophyta</taxon>
        <taxon>Spermatophyta</taxon>
        <taxon>Magnoliopsida</taxon>
        <taxon>eudicotyledons</taxon>
        <taxon>Gunneridae</taxon>
        <taxon>Pentapetalae</taxon>
        <taxon>rosids</taxon>
        <taxon>fabids</taxon>
        <taxon>Malpighiales</taxon>
        <taxon>Salicaceae</taxon>
        <taxon>Saliceae</taxon>
        <taxon>Salix</taxon>
    </lineage>
</organism>
<evidence type="ECO:0008006" key="5">
    <source>
        <dbReference type="Google" id="ProtNLM"/>
    </source>
</evidence>
<dbReference type="EMBL" id="CAADRP010002196">
    <property type="protein sequence ID" value="VFU63191.1"/>
    <property type="molecule type" value="Genomic_DNA"/>
</dbReference>